<feature type="compositionally biased region" description="Low complexity" evidence="1">
    <location>
        <begin position="290"/>
        <end position="324"/>
    </location>
</feature>
<keyword evidence="4" id="KW-1185">Reference proteome</keyword>
<feature type="region of interest" description="Disordered" evidence="1">
    <location>
        <begin position="261"/>
        <end position="368"/>
    </location>
</feature>
<evidence type="ECO:0000313" key="4">
    <source>
        <dbReference type="Proteomes" id="UP000503297"/>
    </source>
</evidence>
<sequence>MNRVIIMGSPRTQGRSAVLAEALFDACIDDFPEDELALVPVSELRIDPWGSAGWGGFGAVGQVRETIDDADAAGVADEADGAGGRGSSREAAEAAAVGPAAAGAAAPRVPAGGTEGFDGDERSSGLQAHDDMAHVFDALDHADELVVVCPVYFGGAPAQMKALLDRLHAYRAVSGASDLRRPLTLHVVGEEGFAGGFDALVVEVSAALSEAGFRLESVLNWVGCITEEGDIVCEPALASLARGGNGATDGVADASVGKVSANSANGARDEGDEDDEGDGGPWFADGGAGSAARPSARPRLSIAGDTRGAAARAEARAQAGSRRSGSGGGAKGPKKKTGGAASGRKNSSGKRTPTSPRPANKGRGKRRG</sequence>
<evidence type="ECO:0000259" key="2">
    <source>
        <dbReference type="Pfam" id="PF03358"/>
    </source>
</evidence>
<feature type="compositionally biased region" description="Low complexity" evidence="1">
    <location>
        <begin position="93"/>
        <end position="112"/>
    </location>
</feature>
<dbReference type="Gene3D" id="3.40.50.360">
    <property type="match status" value="1"/>
</dbReference>
<feature type="region of interest" description="Disordered" evidence="1">
    <location>
        <begin position="76"/>
        <end position="124"/>
    </location>
</feature>
<dbReference type="GO" id="GO:0016491">
    <property type="term" value="F:oxidoreductase activity"/>
    <property type="evidence" value="ECO:0007669"/>
    <property type="project" value="InterPro"/>
</dbReference>
<protein>
    <submittedName>
        <fullName evidence="3">Flavodoxin family protein</fullName>
    </submittedName>
</protein>
<dbReference type="Proteomes" id="UP000503297">
    <property type="component" value="Chromosome"/>
</dbReference>
<organism evidence="3 4">
    <name type="scientific">Berryella wangjianweii</name>
    <dbReference type="NCBI Taxonomy" id="2734634"/>
    <lineage>
        <taxon>Bacteria</taxon>
        <taxon>Bacillati</taxon>
        <taxon>Actinomycetota</taxon>
        <taxon>Coriobacteriia</taxon>
        <taxon>Eggerthellales</taxon>
        <taxon>Eggerthellaceae</taxon>
        <taxon>Berryella</taxon>
    </lineage>
</organism>
<reference evidence="4" key="1">
    <citation type="submission" date="2020-05" db="EMBL/GenBank/DDBJ databases">
        <title>Novel species in genus Nocardioides.</title>
        <authorList>
            <person name="Zhang G."/>
        </authorList>
    </citation>
    <scope>NUCLEOTIDE SEQUENCE [LARGE SCALE GENOMIC DNA]</scope>
    <source>
        <strain evidence="4">zg-1050</strain>
    </source>
</reference>
<dbReference type="Pfam" id="PF03358">
    <property type="entry name" value="FMN_red"/>
    <property type="match status" value="1"/>
</dbReference>
<name>A0A6M8J133_9ACTN</name>
<proteinExistence type="predicted"/>
<dbReference type="SUPFAM" id="SSF52218">
    <property type="entry name" value="Flavoproteins"/>
    <property type="match status" value="1"/>
</dbReference>
<dbReference type="InterPro" id="IPR029039">
    <property type="entry name" value="Flavoprotein-like_sf"/>
</dbReference>
<dbReference type="EMBL" id="CP053716">
    <property type="protein sequence ID" value="QKF07307.1"/>
    <property type="molecule type" value="Genomic_DNA"/>
</dbReference>
<evidence type="ECO:0000313" key="3">
    <source>
        <dbReference type="EMBL" id="QKF07307.1"/>
    </source>
</evidence>
<dbReference type="InterPro" id="IPR005025">
    <property type="entry name" value="FMN_Rdtase-like_dom"/>
</dbReference>
<feature type="domain" description="NADPH-dependent FMN reductase-like" evidence="2">
    <location>
        <begin position="120"/>
        <end position="174"/>
    </location>
</feature>
<dbReference type="AlphaFoldDB" id="A0A6M8J133"/>
<dbReference type="KEGG" id="bwa:HLV38_03615"/>
<feature type="compositionally biased region" description="Polar residues" evidence="1">
    <location>
        <begin position="344"/>
        <end position="354"/>
    </location>
</feature>
<dbReference type="RefSeq" id="WP_173164348.1">
    <property type="nucleotide sequence ID" value="NZ_CP053716.1"/>
</dbReference>
<gene>
    <name evidence="3" type="ORF">HLV38_03615</name>
</gene>
<evidence type="ECO:0000256" key="1">
    <source>
        <dbReference type="SAM" id="MobiDB-lite"/>
    </source>
</evidence>
<accession>A0A6M8J133</accession>